<dbReference type="RefSeq" id="WP_245132141.1">
    <property type="nucleotide sequence ID" value="NZ_JALJEJ010000010.1"/>
</dbReference>
<evidence type="ECO:0000256" key="4">
    <source>
        <dbReference type="ARBA" id="ARBA00022692"/>
    </source>
</evidence>
<dbReference type="Proteomes" id="UP001139450">
    <property type="component" value="Unassembled WGS sequence"/>
</dbReference>
<dbReference type="GO" id="GO:0005886">
    <property type="term" value="C:plasma membrane"/>
    <property type="evidence" value="ECO:0007669"/>
    <property type="project" value="UniProtKB-SubCell"/>
</dbReference>
<dbReference type="InterPro" id="IPR037185">
    <property type="entry name" value="EmrE-like"/>
</dbReference>
<feature type="transmembrane region" description="Helical" evidence="9">
    <location>
        <begin position="75"/>
        <end position="95"/>
    </location>
</feature>
<accession>A0A9X2BA71</accession>
<reference evidence="10" key="1">
    <citation type="submission" date="2022-04" db="EMBL/GenBank/DDBJ databases">
        <title>Mucilaginibacter sp. RS28 isolated from freshwater.</title>
        <authorList>
            <person name="Ko S.-R."/>
        </authorList>
    </citation>
    <scope>NUCLEOTIDE SEQUENCE</scope>
    <source>
        <strain evidence="10">RS28</strain>
    </source>
</reference>
<dbReference type="Gene3D" id="1.10.3730.20">
    <property type="match status" value="1"/>
</dbReference>
<name>A0A9X2BA71_9SPHI</name>
<comment type="similarity">
    <text evidence="7 8">Belongs to the drug/metabolite transporter (DMT) superfamily. Small multidrug resistance (SMR) (TC 2.A.7.1) family.</text>
</comment>
<evidence type="ECO:0000256" key="2">
    <source>
        <dbReference type="ARBA" id="ARBA00022448"/>
    </source>
</evidence>
<evidence type="ECO:0000256" key="1">
    <source>
        <dbReference type="ARBA" id="ARBA00004651"/>
    </source>
</evidence>
<keyword evidence="11" id="KW-1185">Reference proteome</keyword>
<evidence type="ECO:0000256" key="5">
    <source>
        <dbReference type="ARBA" id="ARBA00022989"/>
    </source>
</evidence>
<dbReference type="AlphaFoldDB" id="A0A9X2BA71"/>
<keyword evidence="5 9" id="KW-1133">Transmembrane helix</keyword>
<organism evidence="10 11">
    <name type="scientific">Mucilaginibacter straminoryzae</name>
    <dbReference type="NCBI Taxonomy" id="2932774"/>
    <lineage>
        <taxon>Bacteria</taxon>
        <taxon>Pseudomonadati</taxon>
        <taxon>Bacteroidota</taxon>
        <taxon>Sphingobacteriia</taxon>
        <taxon>Sphingobacteriales</taxon>
        <taxon>Sphingobacteriaceae</taxon>
        <taxon>Mucilaginibacter</taxon>
    </lineage>
</organism>
<dbReference type="GO" id="GO:0022857">
    <property type="term" value="F:transmembrane transporter activity"/>
    <property type="evidence" value="ECO:0007669"/>
    <property type="project" value="InterPro"/>
</dbReference>
<proteinExistence type="inferred from homology"/>
<keyword evidence="6 9" id="KW-0472">Membrane</keyword>
<evidence type="ECO:0000256" key="3">
    <source>
        <dbReference type="ARBA" id="ARBA00022475"/>
    </source>
</evidence>
<dbReference type="PANTHER" id="PTHR30561">
    <property type="entry name" value="SMR FAMILY PROTON-DEPENDENT DRUG EFFLUX TRANSPORTER SUGE"/>
    <property type="match status" value="1"/>
</dbReference>
<gene>
    <name evidence="10" type="ORF">MUY27_17325</name>
</gene>
<feature type="transmembrane region" description="Helical" evidence="9">
    <location>
        <begin position="101"/>
        <end position="120"/>
    </location>
</feature>
<keyword evidence="2" id="KW-0813">Transport</keyword>
<keyword evidence="4 8" id="KW-0812">Transmembrane</keyword>
<comment type="subcellular location">
    <subcellularLocation>
        <location evidence="1 8">Cell membrane</location>
        <topology evidence="1 8">Multi-pass membrane protein</topology>
    </subcellularLocation>
</comment>
<dbReference type="Pfam" id="PF00893">
    <property type="entry name" value="Multi_Drug_Res"/>
    <property type="match status" value="1"/>
</dbReference>
<keyword evidence="3" id="KW-1003">Cell membrane</keyword>
<dbReference type="InterPro" id="IPR000390">
    <property type="entry name" value="Small_drug/metabolite_transptr"/>
</dbReference>
<dbReference type="InterPro" id="IPR045324">
    <property type="entry name" value="Small_multidrug_res"/>
</dbReference>
<evidence type="ECO:0000256" key="8">
    <source>
        <dbReference type="RuleBase" id="RU003942"/>
    </source>
</evidence>
<comment type="caution">
    <text evidence="10">The sequence shown here is derived from an EMBL/GenBank/DDBJ whole genome shotgun (WGS) entry which is preliminary data.</text>
</comment>
<evidence type="ECO:0000256" key="6">
    <source>
        <dbReference type="ARBA" id="ARBA00023136"/>
    </source>
</evidence>
<dbReference type="EMBL" id="JALJEJ010000010">
    <property type="protein sequence ID" value="MCJ8211484.1"/>
    <property type="molecule type" value="Genomic_DNA"/>
</dbReference>
<evidence type="ECO:0000313" key="10">
    <source>
        <dbReference type="EMBL" id="MCJ8211484.1"/>
    </source>
</evidence>
<feature type="transmembrane region" description="Helical" evidence="9">
    <location>
        <begin position="41"/>
        <end position="63"/>
    </location>
</feature>
<sequence>MAWIFILIAAVFETAWTFSLKLMTFSELKTLRFNNFYTPNYGLPILLPFLGYIVFGVGNVYFFSLATKSVSTATAYAVWTGMTLVLIKLSETFFLKQKTTLLELLFLSLIMTGILGLRFLTGMKQ</sequence>
<evidence type="ECO:0000256" key="7">
    <source>
        <dbReference type="ARBA" id="ARBA00038032"/>
    </source>
</evidence>
<evidence type="ECO:0000256" key="9">
    <source>
        <dbReference type="SAM" id="Phobius"/>
    </source>
</evidence>
<protein>
    <submittedName>
        <fullName evidence="10">SMR family transporter</fullName>
    </submittedName>
</protein>
<dbReference type="PANTHER" id="PTHR30561:SF1">
    <property type="entry name" value="MULTIDRUG TRANSPORTER EMRE"/>
    <property type="match status" value="1"/>
</dbReference>
<dbReference type="SUPFAM" id="SSF103481">
    <property type="entry name" value="Multidrug resistance efflux transporter EmrE"/>
    <property type="match status" value="1"/>
</dbReference>
<evidence type="ECO:0000313" key="11">
    <source>
        <dbReference type="Proteomes" id="UP001139450"/>
    </source>
</evidence>